<dbReference type="PANTHER" id="PTHR13800:SF12">
    <property type="entry name" value="TRANSIENT RECEPTOR POTENTIAL CATION CHANNEL SUBFAMILY M MEMBER-LIKE 2"/>
    <property type="match status" value="1"/>
</dbReference>
<evidence type="ECO:0000259" key="9">
    <source>
        <dbReference type="Pfam" id="PF18139"/>
    </source>
</evidence>
<feature type="region of interest" description="Disordered" evidence="8">
    <location>
        <begin position="267"/>
        <end position="288"/>
    </location>
</feature>
<evidence type="ECO:0000313" key="12">
    <source>
        <dbReference type="Proteomes" id="UP000596742"/>
    </source>
</evidence>
<dbReference type="OrthoDB" id="10029073at2759"/>
<keyword evidence="12" id="KW-1185">Reference proteome</keyword>
<organism evidence="11 12">
    <name type="scientific">Mytilus galloprovincialis</name>
    <name type="common">Mediterranean mussel</name>
    <dbReference type="NCBI Taxonomy" id="29158"/>
    <lineage>
        <taxon>Eukaryota</taxon>
        <taxon>Metazoa</taxon>
        <taxon>Spiralia</taxon>
        <taxon>Lophotrochozoa</taxon>
        <taxon>Mollusca</taxon>
        <taxon>Bivalvia</taxon>
        <taxon>Autobranchia</taxon>
        <taxon>Pteriomorphia</taxon>
        <taxon>Mytilida</taxon>
        <taxon>Mytiloidea</taxon>
        <taxon>Mytilidae</taxon>
        <taxon>Mytilinae</taxon>
        <taxon>Mytilus</taxon>
    </lineage>
</organism>
<protein>
    <recommendedName>
        <fullName evidence="13">TRPM SLOG domain-containing protein</fullName>
    </recommendedName>
</protein>
<dbReference type="PANTHER" id="PTHR13800">
    <property type="entry name" value="TRANSIENT RECEPTOR POTENTIAL CATION CHANNEL, SUBFAMILY M, MEMBER 6"/>
    <property type="match status" value="1"/>
</dbReference>
<dbReference type="InterPro" id="IPR041491">
    <property type="entry name" value="TRPM_SLOG"/>
</dbReference>
<keyword evidence="5" id="KW-0406">Ion transport</keyword>
<evidence type="ECO:0000256" key="8">
    <source>
        <dbReference type="SAM" id="MobiDB-lite"/>
    </source>
</evidence>
<dbReference type="InterPro" id="IPR050927">
    <property type="entry name" value="TRPM"/>
</dbReference>
<sequence length="759" mass="87661">MGDMSRVLQHEIIEINVAVEKGSKKNTRKKLNEEIKTTDLYDNKWQLEVYDKGRPQKTEIIWEELTKNKNKYPGLVLAVVGDCDSYVPKPWNTTAFTTGLVNTVNGVENSWIIYRGKSSGVSAYIDKTFKKETRQNGNVLIVVQPIKNHNYKGEKHTTEHSAKEQKIEHIGEGKQSKEYDEERGNQIQTDIEEKMPTEEEIQITRINTDTNTNDPEKLKIFQIHPENKDLSEGHKWFNTYMSKLLSQISKRWTPLLSFEDKDKKKDKALDENNDNEKDKNKKKDNTTSKQDLEMKVPVLLVVVEGDTRTIHQVKAAVKKNIPVLLIKGSGNAADLISDYLNEPIHSERDRLLKNQAPLLFGTCFLGNSFLELIKMMEKIAKFNHLITVYDVDNTSGFKMEDAVVEAIIKGWSLRDLNKNIGIEDSDSEENVPVITTPEDTKEEIEQPPKQNTVTLNIVKDNNFDTSLMKNYQLTLTPGSLSLFFYIAYQFIQEKEYERKKEDLQLLLLEAIIANRVEYVSVMLQNGVEFDPTHFDKLYNETLKCENCKAKDCRKIHSIHYRISDVVCEQIWSTCDENICKNDAKILCKRHRKGDLCKKHLEDEWESSRIRHYGKLMCQQLLNYATITRDNRSCIQCKVHPTKDGAGDKGADALCEECKEHPKEDCNEGYFSDLLAWALFTNRVQLAGVFWSKCKNQLLTAVMASSLLKNMAENASSAKDRQLHQELLDHSRLFEERVIYMQTALYEECEYKAMLLMEEY</sequence>
<accession>A0A8B6GB33</accession>
<reference evidence="11" key="1">
    <citation type="submission" date="2018-11" db="EMBL/GenBank/DDBJ databases">
        <authorList>
            <person name="Alioto T."/>
            <person name="Alioto T."/>
        </authorList>
    </citation>
    <scope>NUCLEOTIDE SEQUENCE</scope>
</reference>
<evidence type="ECO:0000313" key="11">
    <source>
        <dbReference type="EMBL" id="VDI61406.1"/>
    </source>
</evidence>
<evidence type="ECO:0000256" key="7">
    <source>
        <dbReference type="ARBA" id="ARBA00023303"/>
    </source>
</evidence>
<name>A0A8B6GB33_MYTGA</name>
<feature type="domain" description="TRPM-like" evidence="10">
    <location>
        <begin position="650"/>
        <end position="755"/>
    </location>
</feature>
<dbReference type="Pfam" id="PF18139">
    <property type="entry name" value="LSDAT_euk"/>
    <property type="match status" value="1"/>
</dbReference>
<keyword evidence="7" id="KW-0407">Ion channel</keyword>
<dbReference type="EMBL" id="UYJE01008149">
    <property type="protein sequence ID" value="VDI61406.1"/>
    <property type="molecule type" value="Genomic_DNA"/>
</dbReference>
<evidence type="ECO:0000256" key="3">
    <source>
        <dbReference type="ARBA" id="ARBA00022692"/>
    </source>
</evidence>
<gene>
    <name evidence="11" type="ORF">MGAL_10B081318</name>
</gene>
<evidence type="ECO:0000256" key="5">
    <source>
        <dbReference type="ARBA" id="ARBA00023065"/>
    </source>
</evidence>
<evidence type="ECO:0000256" key="2">
    <source>
        <dbReference type="ARBA" id="ARBA00022448"/>
    </source>
</evidence>
<dbReference type="Pfam" id="PF25508">
    <property type="entry name" value="TRPM2"/>
    <property type="match status" value="1"/>
</dbReference>
<dbReference type="AlphaFoldDB" id="A0A8B6GB33"/>
<evidence type="ECO:0000256" key="4">
    <source>
        <dbReference type="ARBA" id="ARBA00022989"/>
    </source>
</evidence>
<evidence type="ECO:0000259" key="10">
    <source>
        <dbReference type="Pfam" id="PF25508"/>
    </source>
</evidence>
<evidence type="ECO:0008006" key="13">
    <source>
        <dbReference type="Google" id="ProtNLM"/>
    </source>
</evidence>
<evidence type="ECO:0000256" key="6">
    <source>
        <dbReference type="ARBA" id="ARBA00023136"/>
    </source>
</evidence>
<keyword evidence="4" id="KW-1133">Transmembrane helix</keyword>
<evidence type="ECO:0000256" key="1">
    <source>
        <dbReference type="ARBA" id="ARBA00004141"/>
    </source>
</evidence>
<comment type="caution">
    <text evidence="11">The sequence shown here is derived from an EMBL/GenBank/DDBJ whole genome shotgun (WGS) entry which is preliminary data.</text>
</comment>
<feature type="domain" description="TRPM SLOG" evidence="9">
    <location>
        <begin position="288"/>
        <end position="348"/>
    </location>
</feature>
<dbReference type="InterPro" id="IPR057366">
    <property type="entry name" value="TRPM-like"/>
</dbReference>
<proteinExistence type="predicted"/>
<keyword evidence="2" id="KW-0813">Transport</keyword>
<keyword evidence="3" id="KW-0812">Transmembrane</keyword>
<dbReference type="GO" id="GO:0005886">
    <property type="term" value="C:plasma membrane"/>
    <property type="evidence" value="ECO:0007669"/>
    <property type="project" value="TreeGrafter"/>
</dbReference>
<dbReference type="Proteomes" id="UP000596742">
    <property type="component" value="Unassembled WGS sequence"/>
</dbReference>
<comment type="subcellular location">
    <subcellularLocation>
        <location evidence="1">Membrane</location>
        <topology evidence="1">Multi-pass membrane protein</topology>
    </subcellularLocation>
</comment>
<dbReference type="GO" id="GO:0099604">
    <property type="term" value="F:ligand-gated calcium channel activity"/>
    <property type="evidence" value="ECO:0007669"/>
    <property type="project" value="TreeGrafter"/>
</dbReference>
<keyword evidence="6" id="KW-0472">Membrane</keyword>